<accession>A0ABD1DED1</accession>
<feature type="region of interest" description="Disordered" evidence="7">
    <location>
        <begin position="413"/>
        <end position="493"/>
    </location>
</feature>
<evidence type="ECO:0000259" key="9">
    <source>
        <dbReference type="Pfam" id="PF01694"/>
    </source>
</evidence>
<evidence type="ECO:0000256" key="5">
    <source>
        <dbReference type="ARBA" id="ARBA00022989"/>
    </source>
</evidence>
<keyword evidence="6 8" id="KW-0472">Membrane</keyword>
<feature type="transmembrane region" description="Helical" evidence="8">
    <location>
        <begin position="1272"/>
        <end position="1291"/>
    </location>
</feature>
<evidence type="ECO:0000256" key="7">
    <source>
        <dbReference type="SAM" id="MobiDB-lite"/>
    </source>
</evidence>
<feature type="compositionally biased region" description="Low complexity" evidence="7">
    <location>
        <begin position="32"/>
        <end position="60"/>
    </location>
</feature>
<comment type="subcellular location">
    <subcellularLocation>
        <location evidence="1">Endoplasmic reticulum membrane</location>
        <topology evidence="1">Multi-pass membrane protein</topology>
    </subcellularLocation>
</comment>
<sequence length="1881" mass="208439">MSSMEDCSDYGNPHHHPQQQPQHQQHHRHGHQQQQYHQPKHSSTSGGTLSRGSRRSSYGHSHYAQQLIPQPINYHDGLSAGLDNISVGSVGSIISNHSGQRYVPDLQQPPTNYGTLGHHQQQQQQHQRMSVHNERYVIEDSSCLQPPSPAPSNDHYNVMGMPSPGPASASSSSASGYGTMDRGRHYGTLQQRTMSPSNSRYRYRHSLTDNYRDISPQCDRYIPPPAHFLNTTNPLAATDSYGYLNSNVHTPVKRYVPTPPPQEPTYQPQTQLMTALLTQSAVAAASQQRNSHLTSTLPYRFRVKSCPNEQTISPPQGFDTSDHYATPPRVRPPKCPSSLTASNSVPNSALSSQTMSSGRQSRQSTEYLIARTPSAEFLDQPTSCRVSTPVSVMSEPNGSASCLHCSTLRRTTGVHQTTQTSGPISPQPLSISSATESTGRQSPMSPASMLSPMTTAQSSNSLQHPQNNSHHHQQQQQQLPPQASSNMLTAAQSQPQIALENYGSMEPRDISTIPRNHAKQSTQQLQQPSANSSEQSILSTSNSRAILFQYQQQNIHQQPPQIMPPQQAQVQPPVPPQQQGPQLQQPPQQQQQPVVAAPGPSMQQPQQHSPPVSDSPASTLQRNAQQILRPFGPHLSRKQRIKEYMRHETAKFFGVDNLNEEYERHKWDDRQKRFAIRRFGQLKDEYDFSYRNNNAASNAPEENAPPVDRPDVLPAQSQDERDTEQNRRQRANPHYAYDNDTDNFMVKVERKPSVPTVIWNGVSFVVQSITRKRMRKQKQWSRSFAPAHVELTSEDGDLCDGLAPIQDEETFFDTPAAAPPVPQPANPGQIVDNSRQLFVSDGDRGLGGPAGSGIINGWRTKSSELQLQARDGAASGSTLGQRISSHILDGVLDNSMRPIGNKIKLLRPNLLDDRYDYRPFFTYWINTVQVLVLVISLICYGVAPIGFGSDYRTAQVLVTSLNLQQVHHQETRNIWIGLKNIDIVHLGAKYGACMRRDARVNEVIMKTRKQERETACCIRNDDSGCVQSSQADCSMRGLWPTKTIATWKKWSPGESGPGGRISGSVCGLDPKYCDAPASIAPHEWPDDITKWPICRKNNQFSQRFRFKDHTAEHMVCEVIGHPCCIGVYGECRITTREYCDFVNGYFHEEASLCSQVSCLNDVCGMFPFIVADYPDQFYRLFTSLCLHAGIIHLAITVAFQHVLMSDLERLIGPLRMAILYIGSGIAGNLTSAIFVPYKAEIGPLPSLAGVLSSLMIQLVLCHWKSLKKPHVAMIKLLVIGCTLFGLGTLPWQQNFTGLIAGLLFGMALTMALVPFVNVTAEPGRKSKVNLIWTCMVVQFVVCAAMFIIFYVFPTLFSSLTFIDGNQLDQNTVHNYHDHYNLYEGGGGGGGYQNFNPGHNHGGGGIINGGNHIVTTYNVNNNYKSPTSGHGGGILHNHHEYGGGGGGGGISMSGGINRISSSSNNNKNNNLIKATAISLSAATTQNRPRRVGSLAAVCDLFPDSDGDFLIGRDNAESTPVSGQFGRGVRSFPGLRRVWTVRPRQRRIDPGEWTVWPRCAIFSRTATAISLSAATTQNRPRRVGSLAAVCDLFPDSDGDFLIGRDNAESTPVSGQFGRGVRSFPGLRRVWTVRPRQRRIDPGEWTVWPRCAIFSRTATAISLSAATTQNRPRRVGSLAAVCDLFPDSDGDFLIGRDNAESTPASRQFGRGVRSFPGQRRRFPYRPRQRRIDPGEWTVRPRCAFFSRTATRVDSSAATTQNRPRRVDSLAAVGDLFPDCDACGQFGRDNAESMDSEQAKARYAEKVRMFFGINPETVATREPEIPLTVTYERIYQFLVRDKDPFSGNPKNCSKGLDAFLYVEKGWVKKVSGRKLNDVYVVHGCL</sequence>
<comment type="caution">
    <text evidence="10">The sequence shown here is derived from an EMBL/GenBank/DDBJ whole genome shotgun (WGS) entry which is preliminary data.</text>
</comment>
<feature type="compositionally biased region" description="Low complexity" evidence="7">
    <location>
        <begin position="556"/>
        <end position="571"/>
    </location>
</feature>
<feature type="transmembrane region" description="Helical" evidence="8">
    <location>
        <begin position="1330"/>
        <end position="1352"/>
    </location>
</feature>
<dbReference type="EMBL" id="JBEHCU010006144">
    <property type="protein sequence ID" value="KAL1397789.1"/>
    <property type="molecule type" value="Genomic_DNA"/>
</dbReference>
<feature type="transmembrane region" description="Helical" evidence="8">
    <location>
        <begin position="1180"/>
        <end position="1204"/>
    </location>
</feature>
<dbReference type="FunFam" id="1.20.1540.10:FF:000032">
    <property type="entry name" value="inactive rhomboid protein 1"/>
    <property type="match status" value="1"/>
</dbReference>
<feature type="compositionally biased region" description="Basic and acidic residues" evidence="7">
    <location>
        <begin position="718"/>
        <end position="727"/>
    </location>
</feature>
<evidence type="ECO:0000256" key="2">
    <source>
        <dbReference type="ARBA" id="ARBA00009045"/>
    </source>
</evidence>
<dbReference type="GO" id="GO:0005789">
    <property type="term" value="C:endoplasmic reticulum membrane"/>
    <property type="evidence" value="ECO:0007669"/>
    <property type="project" value="UniProtKB-SubCell"/>
</dbReference>
<dbReference type="InterPro" id="IPR035952">
    <property type="entry name" value="Rhomboid-like_sf"/>
</dbReference>
<dbReference type="Gene3D" id="1.20.1540.10">
    <property type="entry name" value="Rhomboid-like"/>
    <property type="match status" value="1"/>
</dbReference>
<protein>
    <recommendedName>
        <fullName evidence="9">Peptidase S54 rhomboid domain-containing protein</fullName>
    </recommendedName>
</protein>
<dbReference type="InterPro" id="IPR022764">
    <property type="entry name" value="Peptidase_S54_rhomboid_dom"/>
</dbReference>
<feature type="compositionally biased region" description="Low complexity" evidence="7">
    <location>
        <begin position="692"/>
        <end position="706"/>
    </location>
</feature>
<keyword evidence="4" id="KW-0256">Endoplasmic reticulum</keyword>
<evidence type="ECO:0000256" key="4">
    <source>
        <dbReference type="ARBA" id="ARBA00022824"/>
    </source>
</evidence>
<evidence type="ECO:0000313" key="10">
    <source>
        <dbReference type="EMBL" id="KAL1397789.1"/>
    </source>
</evidence>
<evidence type="ECO:0000256" key="8">
    <source>
        <dbReference type="SAM" id="Phobius"/>
    </source>
</evidence>
<dbReference type="PANTHER" id="PTHR45965:SF3">
    <property type="entry name" value="INACTIVE RHOMBOID PROTEIN 1"/>
    <property type="match status" value="1"/>
</dbReference>
<feature type="compositionally biased region" description="Polar residues" evidence="7">
    <location>
        <begin position="337"/>
        <end position="364"/>
    </location>
</feature>
<dbReference type="InterPro" id="IPR051512">
    <property type="entry name" value="Inactive_Rhomboid"/>
</dbReference>
<reference evidence="10 11" key="1">
    <citation type="submission" date="2024-05" db="EMBL/GenBank/DDBJ databases">
        <title>Culex pipiens pipiens assembly and annotation.</title>
        <authorList>
            <person name="Alout H."/>
            <person name="Durand T."/>
        </authorList>
    </citation>
    <scope>NUCLEOTIDE SEQUENCE [LARGE SCALE GENOMIC DNA]</scope>
    <source>
        <strain evidence="10">HA-2024</strain>
        <tissue evidence="10">Whole body</tissue>
    </source>
</reference>
<proteinExistence type="inferred from homology"/>
<feature type="domain" description="Peptidase S54 rhomboid" evidence="9">
    <location>
        <begin position="1175"/>
        <end position="1313"/>
    </location>
</feature>
<name>A0ABD1DED1_CULPP</name>
<feature type="compositionally biased region" description="Low complexity" evidence="7">
    <location>
        <begin position="579"/>
        <end position="616"/>
    </location>
</feature>
<evidence type="ECO:0000256" key="1">
    <source>
        <dbReference type="ARBA" id="ARBA00004477"/>
    </source>
</evidence>
<feature type="region of interest" description="Disordered" evidence="7">
    <location>
        <begin position="1"/>
        <end position="60"/>
    </location>
</feature>
<feature type="region of interest" description="Disordered" evidence="7">
    <location>
        <begin position="556"/>
        <end position="620"/>
    </location>
</feature>
<feature type="compositionally biased region" description="Polar residues" evidence="7">
    <location>
        <begin position="519"/>
        <end position="539"/>
    </location>
</feature>
<evidence type="ECO:0000313" key="11">
    <source>
        <dbReference type="Proteomes" id="UP001562425"/>
    </source>
</evidence>
<keyword evidence="5 8" id="KW-1133">Transmembrane helix</keyword>
<dbReference type="Pfam" id="PF01694">
    <property type="entry name" value="Rhomboid"/>
    <property type="match status" value="1"/>
</dbReference>
<feature type="transmembrane region" description="Helical" evidence="8">
    <location>
        <begin position="923"/>
        <end position="943"/>
    </location>
</feature>
<evidence type="ECO:0000256" key="6">
    <source>
        <dbReference type="ARBA" id="ARBA00023136"/>
    </source>
</evidence>
<dbReference type="Proteomes" id="UP001562425">
    <property type="component" value="Unassembled WGS sequence"/>
</dbReference>
<keyword evidence="3 8" id="KW-0812">Transmembrane</keyword>
<feature type="region of interest" description="Disordered" evidence="7">
    <location>
        <begin position="306"/>
        <end position="364"/>
    </location>
</feature>
<gene>
    <name evidence="10" type="ORF">pipiens_009476</name>
</gene>
<feature type="region of interest" description="Disordered" evidence="7">
    <location>
        <begin position="692"/>
        <end position="739"/>
    </location>
</feature>
<dbReference type="SUPFAM" id="SSF144091">
    <property type="entry name" value="Rhomboid-like"/>
    <property type="match status" value="1"/>
</dbReference>
<feature type="compositionally biased region" description="Low complexity" evidence="7">
    <location>
        <begin position="442"/>
        <end position="486"/>
    </location>
</feature>
<comment type="similarity">
    <text evidence="2">Belongs to the peptidase S54 family.</text>
</comment>
<organism evidence="10 11">
    <name type="scientific">Culex pipiens pipiens</name>
    <name type="common">Northern house mosquito</name>
    <dbReference type="NCBI Taxonomy" id="38569"/>
    <lineage>
        <taxon>Eukaryota</taxon>
        <taxon>Metazoa</taxon>
        <taxon>Ecdysozoa</taxon>
        <taxon>Arthropoda</taxon>
        <taxon>Hexapoda</taxon>
        <taxon>Insecta</taxon>
        <taxon>Pterygota</taxon>
        <taxon>Neoptera</taxon>
        <taxon>Endopterygota</taxon>
        <taxon>Diptera</taxon>
        <taxon>Nematocera</taxon>
        <taxon>Culicoidea</taxon>
        <taxon>Culicidae</taxon>
        <taxon>Culicinae</taxon>
        <taxon>Culicini</taxon>
        <taxon>Culex</taxon>
        <taxon>Culex</taxon>
    </lineage>
</organism>
<feature type="transmembrane region" description="Helical" evidence="8">
    <location>
        <begin position="1297"/>
        <end position="1318"/>
    </location>
</feature>
<feature type="compositionally biased region" description="Polar residues" evidence="7">
    <location>
        <begin position="413"/>
        <end position="441"/>
    </location>
</feature>
<dbReference type="PANTHER" id="PTHR45965">
    <property type="entry name" value="INACTIVE RHOMBOID PROTEIN"/>
    <property type="match status" value="1"/>
</dbReference>
<feature type="region of interest" description="Disordered" evidence="7">
    <location>
        <begin position="516"/>
        <end position="539"/>
    </location>
</feature>
<keyword evidence="11" id="KW-1185">Reference proteome</keyword>
<evidence type="ECO:0000256" key="3">
    <source>
        <dbReference type="ARBA" id="ARBA00022692"/>
    </source>
</evidence>
<feature type="transmembrane region" description="Helical" evidence="8">
    <location>
        <begin position="1241"/>
        <end position="1260"/>
    </location>
</feature>